<evidence type="ECO:0000256" key="7">
    <source>
        <dbReference type="PROSITE-ProRule" id="PRU10141"/>
    </source>
</evidence>
<evidence type="ECO:0000256" key="3">
    <source>
        <dbReference type="ARBA" id="ARBA00022679"/>
    </source>
</evidence>
<feature type="binding site" evidence="7">
    <location>
        <position position="206"/>
    </location>
    <ligand>
        <name>ATP</name>
        <dbReference type="ChEBI" id="CHEBI:30616"/>
    </ligand>
</feature>
<dbReference type="Pfam" id="PF00069">
    <property type="entry name" value="Pkinase"/>
    <property type="match status" value="1"/>
</dbReference>
<evidence type="ECO:0000256" key="5">
    <source>
        <dbReference type="ARBA" id="ARBA00022777"/>
    </source>
</evidence>
<keyword evidence="5 10" id="KW-0418">Kinase</keyword>
<keyword evidence="6 7" id="KW-0067">ATP-binding</keyword>
<dbReference type="Proteomes" id="UP001472866">
    <property type="component" value="Chromosome 01"/>
</dbReference>
<dbReference type="EMBL" id="CP151501">
    <property type="protein sequence ID" value="WZN59229.1"/>
    <property type="molecule type" value="Genomic_DNA"/>
</dbReference>
<dbReference type="GO" id="GO:0007165">
    <property type="term" value="P:signal transduction"/>
    <property type="evidence" value="ECO:0007669"/>
    <property type="project" value="TreeGrafter"/>
</dbReference>
<evidence type="ECO:0000256" key="6">
    <source>
        <dbReference type="ARBA" id="ARBA00022840"/>
    </source>
</evidence>
<feature type="compositionally biased region" description="Basic and acidic residues" evidence="8">
    <location>
        <begin position="11"/>
        <end position="20"/>
    </location>
</feature>
<dbReference type="SMART" id="SM00220">
    <property type="entry name" value="S_TKc"/>
    <property type="match status" value="1"/>
</dbReference>
<gene>
    <name evidence="10" type="ORF">HKI87_01g07540</name>
</gene>
<keyword evidence="2" id="KW-0723">Serine/threonine-protein kinase</keyword>
<accession>A0AAX4P005</accession>
<dbReference type="PANTHER" id="PTHR24057">
    <property type="entry name" value="GLYCOGEN SYNTHASE KINASE-3 ALPHA"/>
    <property type="match status" value="1"/>
</dbReference>
<organism evidence="10 11">
    <name type="scientific">Chloropicon roscoffensis</name>
    <dbReference type="NCBI Taxonomy" id="1461544"/>
    <lineage>
        <taxon>Eukaryota</taxon>
        <taxon>Viridiplantae</taxon>
        <taxon>Chlorophyta</taxon>
        <taxon>Chloropicophyceae</taxon>
        <taxon>Chloropicales</taxon>
        <taxon>Chloropicaceae</taxon>
        <taxon>Chloropicon</taxon>
    </lineage>
</organism>
<evidence type="ECO:0000259" key="9">
    <source>
        <dbReference type="PROSITE" id="PS50011"/>
    </source>
</evidence>
<reference evidence="10 11" key="1">
    <citation type="submission" date="2024-03" db="EMBL/GenBank/DDBJ databases">
        <title>Complete genome sequence of the green alga Chloropicon roscoffensis RCC1871.</title>
        <authorList>
            <person name="Lemieux C."/>
            <person name="Pombert J.-F."/>
            <person name="Otis C."/>
            <person name="Turmel M."/>
        </authorList>
    </citation>
    <scope>NUCLEOTIDE SEQUENCE [LARGE SCALE GENOMIC DNA]</scope>
    <source>
        <strain evidence="10 11">RCC1871</strain>
    </source>
</reference>
<dbReference type="SUPFAM" id="SSF56112">
    <property type="entry name" value="Protein kinase-like (PK-like)"/>
    <property type="match status" value="1"/>
</dbReference>
<feature type="region of interest" description="Disordered" evidence="8">
    <location>
        <begin position="119"/>
        <end position="149"/>
    </location>
</feature>
<dbReference type="CDD" id="cd14137">
    <property type="entry name" value="STKc_GSK3"/>
    <property type="match status" value="1"/>
</dbReference>
<dbReference type="GO" id="GO:0005524">
    <property type="term" value="F:ATP binding"/>
    <property type="evidence" value="ECO:0007669"/>
    <property type="project" value="UniProtKB-UniRule"/>
</dbReference>
<feature type="domain" description="Protein kinase" evidence="9">
    <location>
        <begin position="176"/>
        <end position="459"/>
    </location>
</feature>
<dbReference type="GO" id="GO:0030154">
    <property type="term" value="P:cell differentiation"/>
    <property type="evidence" value="ECO:0007669"/>
    <property type="project" value="TreeGrafter"/>
</dbReference>
<dbReference type="InterPro" id="IPR050591">
    <property type="entry name" value="GSK-3"/>
</dbReference>
<dbReference type="Gene3D" id="3.30.200.20">
    <property type="entry name" value="Phosphorylase Kinase, domain 1"/>
    <property type="match status" value="1"/>
</dbReference>
<keyword evidence="3" id="KW-0808">Transferase</keyword>
<evidence type="ECO:0000256" key="8">
    <source>
        <dbReference type="SAM" id="MobiDB-lite"/>
    </source>
</evidence>
<sequence>MFLGKGTQKKAKNDPRDNMKRLRQNTRIDIPSEEEINRHQSKGREQLASMREVREEGTSTSSVSAGLQGLSIHKRTTYSQEHCVKESKFLGAKVKDNVQYIVIGNPKSNATTHDMIQRHLDRSQERDATNRSRSSSSGRRGEPASVNPAELRTEVMQAGGTKFQGNPNILSQVNTFAADKVIGKGSFGVVYKARNLETKETVAIKKVFQDRRFKNRELQIMRRIKHPNIVELVNYYFSTSSNKDVYLNMILEYVPDSLFQASHGYIDKQTEVPVSVVKLYIFQLLRALAYIHARNICHRDIKPQNVLVNAVNGECKLCDFGSAKQLVAGEENIAYICSRYYRAPELVFGATVYTTAIDVWSVGCVMAEMIIGHPLFAGETGVDQLVEIIKILGTPSKKQVMKMNPNYKEMKLPQVKGSSLSKYFKNRTTSEAIDLLEKMLQYSPKERITAAEAMCHPFFEDLVERTIDLPLSMALPDVCNWLPGELDTFPAEIREALDSFRMRPT</sequence>
<dbReference type="InterPro" id="IPR039192">
    <property type="entry name" value="STKc_GSK3"/>
</dbReference>
<evidence type="ECO:0000256" key="4">
    <source>
        <dbReference type="ARBA" id="ARBA00022741"/>
    </source>
</evidence>
<dbReference type="Gene3D" id="1.10.510.10">
    <property type="entry name" value="Transferase(Phosphotransferase) domain 1"/>
    <property type="match status" value="1"/>
</dbReference>
<dbReference type="PANTHER" id="PTHR24057:SF0">
    <property type="entry name" value="PROTEIN KINASE SHAGGY-RELATED"/>
    <property type="match status" value="1"/>
</dbReference>
<evidence type="ECO:0000313" key="10">
    <source>
        <dbReference type="EMBL" id="WZN59229.1"/>
    </source>
</evidence>
<feature type="compositionally biased region" description="Basic and acidic residues" evidence="8">
    <location>
        <begin position="119"/>
        <end position="130"/>
    </location>
</feature>
<dbReference type="InterPro" id="IPR011009">
    <property type="entry name" value="Kinase-like_dom_sf"/>
</dbReference>
<dbReference type="AlphaFoldDB" id="A0AAX4P005"/>
<dbReference type="GO" id="GO:0005634">
    <property type="term" value="C:nucleus"/>
    <property type="evidence" value="ECO:0007669"/>
    <property type="project" value="TreeGrafter"/>
</dbReference>
<comment type="similarity">
    <text evidence="1">Belongs to the protein kinase superfamily. CMGC Ser/Thr protein kinase family. GSK-3 subfamily.</text>
</comment>
<dbReference type="InterPro" id="IPR017441">
    <property type="entry name" value="Protein_kinase_ATP_BS"/>
</dbReference>
<keyword evidence="4 7" id="KW-0547">Nucleotide-binding</keyword>
<dbReference type="PROSITE" id="PS00108">
    <property type="entry name" value="PROTEIN_KINASE_ST"/>
    <property type="match status" value="1"/>
</dbReference>
<dbReference type="InterPro" id="IPR000719">
    <property type="entry name" value="Prot_kinase_dom"/>
</dbReference>
<evidence type="ECO:0000313" key="11">
    <source>
        <dbReference type="Proteomes" id="UP001472866"/>
    </source>
</evidence>
<feature type="compositionally biased region" description="Basic and acidic residues" evidence="8">
    <location>
        <begin position="35"/>
        <end position="57"/>
    </location>
</feature>
<dbReference type="PROSITE" id="PS50011">
    <property type="entry name" value="PROTEIN_KINASE_DOM"/>
    <property type="match status" value="1"/>
</dbReference>
<evidence type="ECO:0000256" key="1">
    <source>
        <dbReference type="ARBA" id="ARBA00005527"/>
    </source>
</evidence>
<protein>
    <submittedName>
        <fullName evidence="10">Shaggy-related protein kinase theta</fullName>
    </submittedName>
</protein>
<dbReference type="InterPro" id="IPR008271">
    <property type="entry name" value="Ser/Thr_kinase_AS"/>
</dbReference>
<proteinExistence type="inferred from homology"/>
<evidence type="ECO:0000256" key="2">
    <source>
        <dbReference type="ARBA" id="ARBA00022527"/>
    </source>
</evidence>
<dbReference type="PROSITE" id="PS00107">
    <property type="entry name" value="PROTEIN_KINASE_ATP"/>
    <property type="match status" value="1"/>
</dbReference>
<feature type="region of interest" description="Disordered" evidence="8">
    <location>
        <begin position="1"/>
        <end position="66"/>
    </location>
</feature>
<dbReference type="FunFam" id="1.10.510.10:FF:000082">
    <property type="entry name" value="Shaggy-related protein kinase kappa"/>
    <property type="match status" value="1"/>
</dbReference>
<keyword evidence="11" id="KW-1185">Reference proteome</keyword>
<name>A0AAX4P005_9CHLO</name>
<dbReference type="GO" id="GO:0004674">
    <property type="term" value="F:protein serine/threonine kinase activity"/>
    <property type="evidence" value="ECO:0007669"/>
    <property type="project" value="UniProtKB-KW"/>
</dbReference>
<dbReference type="GO" id="GO:0005737">
    <property type="term" value="C:cytoplasm"/>
    <property type="evidence" value="ECO:0007669"/>
    <property type="project" value="TreeGrafter"/>
</dbReference>